<proteinExistence type="predicted"/>
<dbReference type="EMBL" id="JBBPBM010000012">
    <property type="protein sequence ID" value="KAK8562582.1"/>
    <property type="molecule type" value="Genomic_DNA"/>
</dbReference>
<dbReference type="Proteomes" id="UP001472677">
    <property type="component" value="Unassembled WGS sequence"/>
</dbReference>
<organism evidence="1 2">
    <name type="scientific">Hibiscus sabdariffa</name>
    <name type="common">roselle</name>
    <dbReference type="NCBI Taxonomy" id="183260"/>
    <lineage>
        <taxon>Eukaryota</taxon>
        <taxon>Viridiplantae</taxon>
        <taxon>Streptophyta</taxon>
        <taxon>Embryophyta</taxon>
        <taxon>Tracheophyta</taxon>
        <taxon>Spermatophyta</taxon>
        <taxon>Magnoliopsida</taxon>
        <taxon>eudicotyledons</taxon>
        <taxon>Gunneridae</taxon>
        <taxon>Pentapetalae</taxon>
        <taxon>rosids</taxon>
        <taxon>malvids</taxon>
        <taxon>Malvales</taxon>
        <taxon>Malvaceae</taxon>
        <taxon>Malvoideae</taxon>
        <taxon>Hibiscus</taxon>
    </lineage>
</organism>
<feature type="non-terminal residue" evidence="1">
    <location>
        <position position="57"/>
    </location>
</feature>
<sequence length="57" mass="5951">METFASPLSGGLLNFSGSGSVSVLGFPLQSLPDWKKKLGFGVIKASVAKTEVALLRI</sequence>
<name>A0ABR2EKS2_9ROSI</name>
<evidence type="ECO:0000313" key="1">
    <source>
        <dbReference type="EMBL" id="KAK8562582.1"/>
    </source>
</evidence>
<accession>A0ABR2EKS2</accession>
<comment type="caution">
    <text evidence="1">The sequence shown here is derived from an EMBL/GenBank/DDBJ whole genome shotgun (WGS) entry which is preliminary data.</text>
</comment>
<keyword evidence="2" id="KW-1185">Reference proteome</keyword>
<evidence type="ECO:0000313" key="2">
    <source>
        <dbReference type="Proteomes" id="UP001472677"/>
    </source>
</evidence>
<gene>
    <name evidence="1" type="ORF">V6N12_010656</name>
</gene>
<protein>
    <submittedName>
        <fullName evidence="1">Uncharacterized protein</fullName>
    </submittedName>
</protein>
<reference evidence="1 2" key="1">
    <citation type="journal article" date="2024" name="G3 (Bethesda)">
        <title>Genome assembly of Hibiscus sabdariffa L. provides insights into metabolisms of medicinal natural products.</title>
        <authorList>
            <person name="Kim T."/>
        </authorList>
    </citation>
    <scope>NUCLEOTIDE SEQUENCE [LARGE SCALE GENOMIC DNA]</scope>
    <source>
        <strain evidence="1">TK-2024</strain>
        <tissue evidence="1">Old leaves</tissue>
    </source>
</reference>